<dbReference type="Pfam" id="PF00704">
    <property type="entry name" value="Glyco_hydro_18"/>
    <property type="match status" value="6"/>
</dbReference>
<keyword evidence="8" id="KW-0812">Transmembrane</keyword>
<name>A0A0L0C2L1_LUCCU</name>
<feature type="transmembrane region" description="Helical" evidence="8">
    <location>
        <begin position="75"/>
        <end position="92"/>
    </location>
</feature>
<feature type="non-terminal residue" evidence="10">
    <location>
        <position position="1"/>
    </location>
</feature>
<evidence type="ECO:0000313" key="10">
    <source>
        <dbReference type="EMBL" id="KNC25664.1"/>
    </source>
</evidence>
<dbReference type="EMBL" id="JRES01001087">
    <property type="protein sequence ID" value="KNC25664.1"/>
    <property type="molecule type" value="Genomic_DNA"/>
</dbReference>
<evidence type="ECO:0000256" key="1">
    <source>
        <dbReference type="ARBA" id="ARBA00004613"/>
    </source>
</evidence>
<dbReference type="FunFam" id="3.20.20.80:FF:000071">
    <property type="entry name" value="Imaginal disc growth factor"/>
    <property type="match status" value="6"/>
</dbReference>
<dbReference type="Gene3D" id="3.20.20.80">
    <property type="entry name" value="Glycosidases"/>
    <property type="match status" value="6"/>
</dbReference>
<dbReference type="OMA" id="TWPDICE"/>
<dbReference type="Proteomes" id="UP000037069">
    <property type="component" value="Unassembled WGS sequence"/>
</dbReference>
<dbReference type="GO" id="GO:0005975">
    <property type="term" value="P:carbohydrate metabolic process"/>
    <property type="evidence" value="ECO:0007669"/>
    <property type="project" value="InterPro"/>
</dbReference>
<dbReference type="GO" id="GO:0005576">
    <property type="term" value="C:extracellular region"/>
    <property type="evidence" value="ECO:0007669"/>
    <property type="project" value="UniProtKB-SubCell"/>
</dbReference>
<evidence type="ECO:0000256" key="6">
    <source>
        <dbReference type="ARBA" id="ARBA00023157"/>
    </source>
</evidence>
<dbReference type="InterPro" id="IPR050314">
    <property type="entry name" value="Glycosyl_Hydrlase_18"/>
</dbReference>
<feature type="domain" description="GH18" evidence="9">
    <location>
        <begin position="103"/>
        <end position="503"/>
    </location>
</feature>
<dbReference type="PROSITE" id="PS51910">
    <property type="entry name" value="GH18_2"/>
    <property type="match status" value="5"/>
</dbReference>
<feature type="domain" description="GH18" evidence="9">
    <location>
        <begin position="2277"/>
        <end position="2696"/>
    </location>
</feature>
<accession>A0A0L0C2L1</accession>
<comment type="similarity">
    <text evidence="2">Belongs to the glycosyl hydrolase 18 family. IDGF subfamily.</text>
</comment>
<dbReference type="OrthoDB" id="76388at2759"/>
<keyword evidence="5" id="KW-0732">Signal</keyword>
<keyword evidence="8" id="KW-1133">Transmembrane helix</keyword>
<evidence type="ECO:0000256" key="5">
    <source>
        <dbReference type="ARBA" id="ARBA00022729"/>
    </source>
</evidence>
<keyword evidence="4" id="KW-0964">Secreted</keyword>
<sequence>YKWPISLPEEPYMCHVVEETESSEKISVPILSLSHQYRLISRRPLEQCSRPNHPLSFHLNCLQGNLNKRKYQKMFRLKSVLLTLVVVIYFSSTAKGQGLSMPKRLVCYYDAVSPVKPETTYNFEKYFSKALANCTHLIYSYAQILPQTFEIEKIKLHTKPSDLKEQFPHLKIFLSVGGDKTELASQYLQFLEAGIVRQEHFNENVKTFLKLHHFDGLDLSFPFPHNKPRKVHTGWGRLVKNVKKIFTGDEIIDVSAVNHKRQYTNFVKSLKNDLAKVNLQLSMTVLPNVNSSWYFDIFNIHNDFEFINLFAFDFLTPERNPEEADYTAPIYFKDGADRLPHYNIEYQVDHWINNGCPANKLNLGIATYGRAWKLTTDSGLTGVPVVESTDGAADQGKISQTPGLLNWSEICIKLRTKGLLQKVIDPEHRYGNYAFRPADNNGNSGIWISFDDPEFAGFKAKYAKQRGLGGVTLFDLQHDDYQRFCIGPPFPILTRISQPLKLPVKNQLQFKTHSKHYREQLLENSNNSILNMKKLLINCLALLCLIQISLAQQTNKRLVCYYDSESSTRAAFAQLPQHELEYGLQFCTHLIYGYAGLTRETYDIYSLNVDRDMFHYRQITAMKTKFPHLKIFLSVGGDKDIDSVDPNKYIHFLEGGKPIYQNFIHSSINLLKTNGFDGLDLAFQFPRNKPRKVHSQIGMVWKKFKKLFTGNFIVDTDAETHKEQFTDFVGDLKTAYTIANLSLSLTVLPNVNSTWYFDIPKIHNQFEYINLFAFDFLTPERNPEEADYTAPIYLKDEQNRLPHYNIDFQVQHWITNGCPANKLNLGIATYARTWKITTDSGLTGMPVVPATQGAAEAGLQSKKEGLLSWPEVCAKVTITPAGEYRGANAPVRKVTDLERKYGNYAFRPADENEEHGIWISFDDPDFAAIKTEYAVQKGMGGVALYDISYDDFRGLCTGAKYPILRSVKKKNIMKLLILLSLVAGIYGATNGTANLMCYYDSGSFIREGLGKLLNPDLELALQFCSHLVYGFLGVKPDLYQVYSLHEDLDVHRHQFSEITSLKRKYPHLKILLSIGGDKDIDPDHPNKYIELLEGERVKQTAFINTAYSMVRSYGFDGIDLAFQFPKNKPRKVHSDIGSIWKKFKKVFTGDFIVDPNADMHKEQFTTLVRDLRNALKPDGLMLTLTVLPNVNSTWYFDVPAVSSLVDYVNLAAFDFLTPERNPQEADYTAPLYELYDQNRLPHYNADFQVSYWLQNQCPAHKIILGMTTYGRAWKLTSDSGSTGVPVVPKTEGPAEAGMQSQTPGLLSWPEICAKLPNPANAFLKGADAPLRRVSDPTKRYGTYAYRPADDNGENGIWISYEDPDSASNKASYKTMKFCLSLFLALAVCQLTLAAGPNMVCFYDASSVDRDGLAKFSTPDFDIALQFCTHLIYGYAGINSENFHLKSLNTQRDLQRRHFATITDMKEKFPNIKILLSVGGDKDFENPDKYVQLLEGGAEKHRAFAESARELLRSYNFDGLDLAFQLPRNKPRKVHSSAGSAWKSFKKLFTGDFVVDEKADEHKEQFTNFVGTLKSIFSPNNLMISLTVLPNVNSTWYFNAAALESHLDFVNLAAFDFTTPTRNPEEADYTAPLYPIPLEGNRQPHYNVDFQVDHWISQRFPHNKINVGVASYGRAWKMTSDSNANGIPIVSDTNGAADPGPQTQQGGLLNWAEVCLKLPNPTNVGKSGADAPLRRVADPTKKYGTYAFRPADENGEHGMWVSYEDPDTASTKAAYVKTRSLGGVALFDLSLDDFNGQCTGDKFPMLRAMKYRLLQSENNICEINAMKLFLYLSVTLILCHLANALGPYTVCFYDANGVGREGLAKFSLNDLETALNFCTHLVYGYVGLNPETFRLASLNNDRDVKSRHFLKVTNLKEKYPYVKFLLSVGGDKDLGGSEKYIQLLEADQEKQQNFIDSAKYLVRSLNFDGLDLAFQLPQNKPRKVHSSLGMAWKSTKKLFTGDFVVDKQADEHKQQLTELVKKLKTSFTENDLLLSLTVLPNVNSSWYFNVPAFINQVDFVNLATFDFTTPERNPHEADYTAPLYAPPLEGNRLPHYNVDYQIEHWTSQRFPKTKINVGIATYGRAWKMTLDSKSEGYPIIPSTDGAAEPGPQTKVSGLLSWPEICLKLQPKAQFALRRFADPTKRHGTYAFRAADENGEHGTWVSYDDPEMAATKAAYVVSKGLGGVALFDLTLDDFRGQCTGDQFPILRAIKNKKMKFHIKFYITLLLGHITRAAQQNIICYYDAISRDRQGFAQFTLEDLENSLEFCTHIIYGYAGINPQSLQMTSLNTQRDIEERHFTEVTALKEKYPHIKFLLSLGGDKDIGLDLNNKYMELLEAGYDIQKSFIESVLYLLRSYKFDGLDLAYQFPRNNYYGKVIIDAPWKSLKKLFIKNLNETETKVDDHKTQFSVLVQNLRNALKPHDLMLSLTVLPNVNASHYLNASALIPHLDFINLQTFDFTTPELSPNEATYTAALYSVPQQGTRNVQHSVDYQVNYWLAQRISHNKINIGIAAYGRAWKMTTDSKTDGFPKVLATNGPASAGYITKLPGVLTWPEICPMLPNMLNVNKSGPHAPLLNVLDPHKDFVTYAFRPADENGEYGMWVSYDDPRIVAIKAAYVKRRHLAGIALYDVSLDDFHGLCNGDTFPMLRYIKYTFL</sequence>
<dbReference type="PANTHER" id="PTHR11177">
    <property type="entry name" value="CHITINASE"/>
    <property type="match status" value="1"/>
</dbReference>
<dbReference type="SUPFAM" id="SSF54556">
    <property type="entry name" value="Chitinase insertion domain"/>
    <property type="match status" value="6"/>
</dbReference>
<dbReference type="InterPro" id="IPR015520">
    <property type="entry name" value="IDGF"/>
</dbReference>
<keyword evidence="11" id="KW-1185">Reference proteome</keyword>
<dbReference type="GO" id="GO:0006032">
    <property type="term" value="P:chitin catabolic process"/>
    <property type="evidence" value="ECO:0007669"/>
    <property type="project" value="TreeGrafter"/>
</dbReference>
<evidence type="ECO:0000313" key="11">
    <source>
        <dbReference type="Proteomes" id="UP000037069"/>
    </source>
</evidence>
<dbReference type="PANTHER" id="PTHR11177:SF235">
    <property type="entry name" value="CHITINASE-LIKE PROTEIN IDGF1-RELATED"/>
    <property type="match status" value="1"/>
</dbReference>
<dbReference type="GO" id="GO:0004568">
    <property type="term" value="F:chitinase activity"/>
    <property type="evidence" value="ECO:0007669"/>
    <property type="project" value="TreeGrafter"/>
</dbReference>
<evidence type="ECO:0000256" key="2">
    <source>
        <dbReference type="ARBA" id="ARBA00006606"/>
    </source>
</evidence>
<dbReference type="STRING" id="7375.A0A0L0C2L1"/>
<dbReference type="InterPro" id="IPR011583">
    <property type="entry name" value="Chitinase_II/V-like_cat"/>
</dbReference>
<comment type="caution">
    <text evidence="10">The sequence shown here is derived from an EMBL/GenBank/DDBJ whole genome shotgun (WGS) entry which is preliminary data.</text>
</comment>
<feature type="domain" description="GH18" evidence="9">
    <location>
        <begin position="556"/>
        <end position="974"/>
    </location>
</feature>
<dbReference type="InterPro" id="IPR001223">
    <property type="entry name" value="Glyco_hydro18_cat"/>
</dbReference>
<protein>
    <recommendedName>
        <fullName evidence="9">GH18 domain-containing protein</fullName>
    </recommendedName>
</protein>
<evidence type="ECO:0000259" key="9">
    <source>
        <dbReference type="PROSITE" id="PS51910"/>
    </source>
</evidence>
<organism evidence="10 11">
    <name type="scientific">Lucilia cuprina</name>
    <name type="common">Green bottle fly</name>
    <name type="synonym">Australian sheep blowfly</name>
    <dbReference type="NCBI Taxonomy" id="7375"/>
    <lineage>
        <taxon>Eukaryota</taxon>
        <taxon>Metazoa</taxon>
        <taxon>Ecdysozoa</taxon>
        <taxon>Arthropoda</taxon>
        <taxon>Hexapoda</taxon>
        <taxon>Insecta</taxon>
        <taxon>Pterygota</taxon>
        <taxon>Neoptera</taxon>
        <taxon>Endopterygota</taxon>
        <taxon>Diptera</taxon>
        <taxon>Brachycera</taxon>
        <taxon>Muscomorpha</taxon>
        <taxon>Oestroidea</taxon>
        <taxon>Calliphoridae</taxon>
        <taxon>Luciliinae</taxon>
        <taxon>Lucilia</taxon>
    </lineage>
</organism>
<dbReference type="InterPro" id="IPR029070">
    <property type="entry name" value="Chitinase_insertion_sf"/>
</dbReference>
<keyword evidence="7" id="KW-0325">Glycoprotein</keyword>
<evidence type="ECO:0000256" key="8">
    <source>
        <dbReference type="SAM" id="Phobius"/>
    </source>
</evidence>
<comment type="subcellular location">
    <subcellularLocation>
        <location evidence="1">Secreted</location>
    </subcellularLocation>
</comment>
<dbReference type="CDD" id="cd02873">
    <property type="entry name" value="GH18_IDGF"/>
    <property type="match status" value="3"/>
</dbReference>
<reference evidence="10 11" key="1">
    <citation type="journal article" date="2015" name="Nat. Commun.">
        <title>Lucilia cuprina genome unlocks parasitic fly biology to underpin future interventions.</title>
        <authorList>
            <person name="Anstead C.A."/>
            <person name="Korhonen P.K."/>
            <person name="Young N.D."/>
            <person name="Hall R.S."/>
            <person name="Jex A.R."/>
            <person name="Murali S.C."/>
            <person name="Hughes D.S."/>
            <person name="Lee S.F."/>
            <person name="Perry T."/>
            <person name="Stroehlein A.J."/>
            <person name="Ansell B.R."/>
            <person name="Breugelmans B."/>
            <person name="Hofmann A."/>
            <person name="Qu J."/>
            <person name="Dugan S."/>
            <person name="Lee S.L."/>
            <person name="Chao H."/>
            <person name="Dinh H."/>
            <person name="Han Y."/>
            <person name="Doddapaneni H.V."/>
            <person name="Worley K.C."/>
            <person name="Muzny D.M."/>
            <person name="Ioannidis P."/>
            <person name="Waterhouse R.M."/>
            <person name="Zdobnov E.M."/>
            <person name="James P.J."/>
            <person name="Bagnall N.H."/>
            <person name="Kotze A.C."/>
            <person name="Gibbs R.A."/>
            <person name="Richards S."/>
            <person name="Batterham P."/>
            <person name="Gasser R.B."/>
        </authorList>
    </citation>
    <scope>NUCLEOTIDE SEQUENCE [LARGE SCALE GENOMIC DNA]</scope>
    <source>
        <strain evidence="10 11">LS</strain>
        <tissue evidence="10">Full body</tissue>
    </source>
</reference>
<evidence type="ECO:0000256" key="3">
    <source>
        <dbReference type="ARBA" id="ARBA00022473"/>
    </source>
</evidence>
<dbReference type="Gene3D" id="3.10.50.10">
    <property type="match status" value="6"/>
</dbReference>
<evidence type="ECO:0000256" key="7">
    <source>
        <dbReference type="ARBA" id="ARBA00023180"/>
    </source>
</evidence>
<dbReference type="GO" id="GO:0008061">
    <property type="term" value="F:chitin binding"/>
    <property type="evidence" value="ECO:0007669"/>
    <property type="project" value="InterPro"/>
</dbReference>
<keyword evidence="3" id="KW-0217">Developmental protein</keyword>
<evidence type="ECO:0000256" key="4">
    <source>
        <dbReference type="ARBA" id="ARBA00022525"/>
    </source>
</evidence>
<dbReference type="FunFam" id="3.10.50.10:FF:000007">
    <property type="entry name" value="chitinase-like protein Idgf4"/>
    <property type="match status" value="3"/>
</dbReference>
<keyword evidence="8" id="KW-0472">Membrane</keyword>
<dbReference type="InterPro" id="IPR017853">
    <property type="entry name" value="GH"/>
</dbReference>
<keyword evidence="6" id="KW-1015">Disulfide bond</keyword>
<feature type="domain" description="GH18" evidence="9">
    <location>
        <begin position="1846"/>
        <end position="2258"/>
    </location>
</feature>
<dbReference type="SUPFAM" id="SSF51445">
    <property type="entry name" value="(Trans)glycosidases"/>
    <property type="match status" value="6"/>
</dbReference>
<dbReference type="SMART" id="SM00636">
    <property type="entry name" value="Glyco_18"/>
    <property type="match status" value="6"/>
</dbReference>
<gene>
    <name evidence="10" type="ORF">FF38_06031</name>
</gene>
<proteinExistence type="inferred from homology"/>
<feature type="domain" description="GH18" evidence="9">
    <location>
        <begin position="993"/>
        <end position="1815"/>
    </location>
</feature>